<dbReference type="PANTHER" id="PTHR43364">
    <property type="entry name" value="NADH-SPECIFIC METHYLGLYOXAL REDUCTASE-RELATED"/>
    <property type="match status" value="1"/>
</dbReference>
<feature type="domain" description="NADP-dependent oxidoreductase" evidence="2">
    <location>
        <begin position="16"/>
        <end position="318"/>
    </location>
</feature>
<reference evidence="3" key="1">
    <citation type="submission" date="2019-04" db="EMBL/GenBank/DDBJ databases">
        <title>Evolution of Biomass-Degrading Anaerobic Consortia Revealed by Metagenomics.</title>
        <authorList>
            <person name="Peng X."/>
        </authorList>
    </citation>
    <scope>NUCLEOTIDE SEQUENCE</scope>
    <source>
        <strain evidence="3">SIG551</strain>
    </source>
</reference>
<dbReference type="Gene3D" id="3.20.20.100">
    <property type="entry name" value="NADP-dependent oxidoreductase domain"/>
    <property type="match status" value="1"/>
</dbReference>
<evidence type="ECO:0000259" key="2">
    <source>
        <dbReference type="Pfam" id="PF00248"/>
    </source>
</evidence>
<name>A0A928KSC3_9FIRM</name>
<dbReference type="InterPro" id="IPR023210">
    <property type="entry name" value="NADP_OxRdtase_dom"/>
</dbReference>
<dbReference type="GO" id="GO:0005829">
    <property type="term" value="C:cytosol"/>
    <property type="evidence" value="ECO:0007669"/>
    <property type="project" value="TreeGrafter"/>
</dbReference>
<dbReference type="Proteomes" id="UP000754750">
    <property type="component" value="Unassembled WGS sequence"/>
</dbReference>
<protein>
    <submittedName>
        <fullName evidence="3">Aldo/keto reductase</fullName>
    </submittedName>
</protein>
<evidence type="ECO:0000313" key="4">
    <source>
        <dbReference type="Proteomes" id="UP000754750"/>
    </source>
</evidence>
<sequence>MKTREIGESGLITGVLSLGAWAIGGGSWWGENDDSLSVRAIHCALDQGMNWIDTAPVYGFGHSEEVVGRALKGRRESAVLSTKCGLQWRDANGTNHFERDGHNVYRNLSARSIRQDLEDSLRRLQTDYIDIYYTHWQAPEGGAPIAETMAELLKMKQEGKIRVIGASNVTTAHLDEYLKYGKVDVIQEKFSLLDRRVEAALLPYCEQHKITLQAYSPLEQGLLTGKITMDYEIPAGSVHENKFWWMPEHRRFALQMLNGWLDLTEKYGCTLGNLVIAWTAARSKYLNVLGGARKMEQVKENANAGELVLEQADLERMTRDADAAIANAE</sequence>
<accession>A0A928KSC3</accession>
<comment type="caution">
    <text evidence="3">The sequence shown here is derived from an EMBL/GenBank/DDBJ whole genome shotgun (WGS) entry which is preliminary data.</text>
</comment>
<dbReference type="InterPro" id="IPR050523">
    <property type="entry name" value="AKR_Detox_Biosynth"/>
</dbReference>
<dbReference type="AlphaFoldDB" id="A0A928KSC3"/>
<evidence type="ECO:0000256" key="1">
    <source>
        <dbReference type="ARBA" id="ARBA00023002"/>
    </source>
</evidence>
<dbReference type="EMBL" id="SVNY01000001">
    <property type="protein sequence ID" value="MBE6832031.1"/>
    <property type="molecule type" value="Genomic_DNA"/>
</dbReference>
<dbReference type="RefSeq" id="WP_020073161.1">
    <property type="nucleotide sequence ID" value="NZ_JBKWRC010000001.1"/>
</dbReference>
<proteinExistence type="predicted"/>
<gene>
    <name evidence="3" type="ORF">E7512_00335</name>
</gene>
<dbReference type="InterPro" id="IPR036812">
    <property type="entry name" value="NAD(P)_OxRdtase_dom_sf"/>
</dbReference>
<dbReference type="CDD" id="cd19149">
    <property type="entry name" value="AKR_AKR11B2"/>
    <property type="match status" value="1"/>
</dbReference>
<keyword evidence="1" id="KW-0560">Oxidoreductase</keyword>
<dbReference type="GO" id="GO:0016491">
    <property type="term" value="F:oxidoreductase activity"/>
    <property type="evidence" value="ECO:0007669"/>
    <property type="project" value="UniProtKB-KW"/>
</dbReference>
<dbReference type="PANTHER" id="PTHR43364:SF4">
    <property type="entry name" value="NAD(P)-LINKED OXIDOREDUCTASE SUPERFAMILY PROTEIN"/>
    <property type="match status" value="1"/>
</dbReference>
<dbReference type="Pfam" id="PF00248">
    <property type="entry name" value="Aldo_ket_red"/>
    <property type="match status" value="1"/>
</dbReference>
<organism evidence="3 4">
    <name type="scientific">Faecalispora sporosphaeroides</name>
    <dbReference type="NCBI Taxonomy" id="1549"/>
    <lineage>
        <taxon>Bacteria</taxon>
        <taxon>Bacillati</taxon>
        <taxon>Bacillota</taxon>
        <taxon>Clostridia</taxon>
        <taxon>Eubacteriales</taxon>
        <taxon>Oscillospiraceae</taxon>
        <taxon>Faecalispora</taxon>
    </lineage>
</organism>
<dbReference type="SUPFAM" id="SSF51430">
    <property type="entry name" value="NAD(P)-linked oxidoreductase"/>
    <property type="match status" value="1"/>
</dbReference>
<evidence type="ECO:0000313" key="3">
    <source>
        <dbReference type="EMBL" id="MBE6832031.1"/>
    </source>
</evidence>